<dbReference type="RefSeq" id="WP_338550343.1">
    <property type="nucleotide sequence ID" value="NZ_CP146069.1"/>
</dbReference>
<proteinExistence type="predicted"/>
<sequence>MTALSAYPPSAEAVLQIDRLIVNPRPKVVADKDLLPSDFAQGLAEPYDLALHHPSLRFITG</sequence>
<gene>
    <name evidence="1" type="ORF">RZ517_04905</name>
</gene>
<keyword evidence="2" id="KW-1185">Reference proteome</keyword>
<dbReference type="Proteomes" id="UP001364156">
    <property type="component" value="Chromosome"/>
</dbReference>
<accession>A0ABZ2HHV7</accession>
<protein>
    <submittedName>
        <fullName evidence="1">Uncharacterized protein</fullName>
    </submittedName>
</protein>
<organism evidence="1 2">
    <name type="scientific">Roseovarius phycicola</name>
    <dbReference type="NCBI Taxonomy" id="3080976"/>
    <lineage>
        <taxon>Bacteria</taxon>
        <taxon>Pseudomonadati</taxon>
        <taxon>Pseudomonadota</taxon>
        <taxon>Alphaproteobacteria</taxon>
        <taxon>Rhodobacterales</taxon>
        <taxon>Roseobacteraceae</taxon>
        <taxon>Roseovarius</taxon>
    </lineage>
</organism>
<reference evidence="1 2" key="1">
    <citation type="submission" date="2023-10" db="EMBL/GenBank/DDBJ databases">
        <title>Roseovarius strain S88 nov., isolated from a marine algae.</title>
        <authorList>
            <person name="Lee M.W."/>
            <person name="Lee J.K."/>
            <person name="Kim J.M."/>
            <person name="Choi D.G."/>
            <person name="Baek J.H."/>
            <person name="Bayburt H."/>
            <person name="Jung J.J."/>
            <person name="Han D.M."/>
            <person name="Jeon C.O."/>
        </authorList>
    </citation>
    <scope>NUCLEOTIDE SEQUENCE [LARGE SCALE GENOMIC DNA]</scope>
    <source>
        <strain evidence="1 2">S88</strain>
    </source>
</reference>
<name>A0ABZ2HHV7_9RHOB</name>
<dbReference type="EMBL" id="CP146069">
    <property type="protein sequence ID" value="WWR47517.1"/>
    <property type="molecule type" value="Genomic_DNA"/>
</dbReference>
<evidence type="ECO:0000313" key="2">
    <source>
        <dbReference type="Proteomes" id="UP001364156"/>
    </source>
</evidence>
<evidence type="ECO:0000313" key="1">
    <source>
        <dbReference type="EMBL" id="WWR47517.1"/>
    </source>
</evidence>